<sequence length="292" mass="32563">MKYLYALLLLFGLNVVYSQVITVKDATTQEPVPFATILFIQEGKPVTGDYCGQDGRFTMPADKAFDTVEVSCIGYAPKVIAKADITPIILLTKTAVELNEVVVTKTLPKKELVLGYSDFKKSFVSGIGKGIEEVVFIENMNNKPLEIVSFLFSIKKAKAKTAFRIHFYNISPENFEPGAEILIHDVINYIDAKTKGLVEIDVTGLNLELPAEGAFVGIEALGVIDETIGNFIMDTEKGNIRFEYNNLIDKPVTFIRNRFKVRTWEDTTRLKNALNNDSTNYPNASFGLKVVR</sequence>
<proteinExistence type="predicted"/>
<dbReference type="RefSeq" id="WP_026991201.1">
    <property type="nucleotide sequence ID" value="NZ_AUGP01000025.1"/>
</dbReference>
<reference evidence="1 2" key="1">
    <citation type="submission" date="2013-09" db="EMBL/GenBank/DDBJ databases">
        <authorList>
            <person name="Zeng Z."/>
            <person name="Chen C."/>
        </authorList>
    </citation>
    <scope>NUCLEOTIDE SEQUENCE [LARGE SCALE GENOMIC DNA]</scope>
    <source>
        <strain evidence="1 2">WB 4.1-42</strain>
    </source>
</reference>
<comment type="caution">
    <text evidence="1">The sequence shown here is derived from an EMBL/GenBank/DDBJ whole genome shotgun (WGS) entry which is preliminary data.</text>
</comment>
<evidence type="ECO:0000313" key="1">
    <source>
        <dbReference type="EMBL" id="KGO90881.1"/>
    </source>
</evidence>
<evidence type="ECO:0000313" key="2">
    <source>
        <dbReference type="Proteomes" id="UP000030111"/>
    </source>
</evidence>
<dbReference type="OrthoDB" id="914976at2"/>
<organism evidence="1 2">
    <name type="scientific">Flavobacterium subsaxonicum WB 4.1-42 = DSM 21790</name>
    <dbReference type="NCBI Taxonomy" id="1121898"/>
    <lineage>
        <taxon>Bacteria</taxon>
        <taxon>Pseudomonadati</taxon>
        <taxon>Bacteroidota</taxon>
        <taxon>Flavobacteriia</taxon>
        <taxon>Flavobacteriales</taxon>
        <taxon>Flavobacteriaceae</taxon>
        <taxon>Flavobacterium</taxon>
    </lineage>
</organism>
<dbReference type="SUPFAM" id="SSF49464">
    <property type="entry name" value="Carboxypeptidase regulatory domain-like"/>
    <property type="match status" value="1"/>
</dbReference>
<gene>
    <name evidence="1" type="ORF">Q766_20990</name>
</gene>
<evidence type="ECO:0008006" key="3">
    <source>
        <dbReference type="Google" id="ProtNLM"/>
    </source>
</evidence>
<dbReference type="EMBL" id="JRLY01000038">
    <property type="protein sequence ID" value="KGO90881.1"/>
    <property type="molecule type" value="Genomic_DNA"/>
</dbReference>
<dbReference type="STRING" id="1121898.GCA_000422725_03026"/>
<protein>
    <recommendedName>
        <fullName evidence="3">TonB-dependent receptor</fullName>
    </recommendedName>
</protein>
<dbReference type="AlphaFoldDB" id="A0A0A2MGZ3"/>
<keyword evidence="2" id="KW-1185">Reference proteome</keyword>
<name>A0A0A2MGZ3_9FLAO</name>
<dbReference type="Pfam" id="PF13715">
    <property type="entry name" value="CarbopepD_reg_2"/>
    <property type="match status" value="1"/>
</dbReference>
<dbReference type="Proteomes" id="UP000030111">
    <property type="component" value="Unassembled WGS sequence"/>
</dbReference>
<dbReference type="InterPro" id="IPR008969">
    <property type="entry name" value="CarboxyPept-like_regulatory"/>
</dbReference>
<dbReference type="eggNOG" id="ENOG502Z80W">
    <property type="taxonomic scope" value="Bacteria"/>
</dbReference>
<accession>A0A0A2MGZ3</accession>